<evidence type="ECO:0000313" key="2">
    <source>
        <dbReference type="Proteomes" id="UP001163687"/>
    </source>
</evidence>
<dbReference type="AlphaFoldDB" id="A0AA35CJ26"/>
<gene>
    <name evidence="1" type="ORF">caldi_12550</name>
</gene>
<protein>
    <submittedName>
        <fullName evidence="1">Uncharacterized protein</fullName>
    </submittedName>
</protein>
<reference evidence="1" key="1">
    <citation type="submission" date="2022-03" db="EMBL/GenBank/DDBJ databases">
        <title>Complete genome sequence of Caldinitratiruptor microaerophilus.</title>
        <authorList>
            <person name="Mukaiyama R."/>
            <person name="Nishiyama T."/>
            <person name="Ueda K."/>
        </authorList>
    </citation>
    <scope>NUCLEOTIDE SEQUENCE</scope>
    <source>
        <strain evidence="1">JCM 16183</strain>
    </source>
</reference>
<accession>A0AA35CJ26</accession>
<keyword evidence="2" id="KW-1185">Reference proteome</keyword>
<name>A0AA35CJ26_9FIRM</name>
<dbReference type="KEGG" id="cmic:caldi_12550"/>
<organism evidence="1 2">
    <name type="scientific">Caldinitratiruptor microaerophilus</name>
    <dbReference type="NCBI Taxonomy" id="671077"/>
    <lineage>
        <taxon>Bacteria</taxon>
        <taxon>Bacillati</taxon>
        <taxon>Bacillota</taxon>
        <taxon>Clostridia</taxon>
        <taxon>Eubacteriales</taxon>
        <taxon>Symbiobacteriaceae</taxon>
        <taxon>Caldinitratiruptor</taxon>
    </lineage>
</organism>
<sequence length="62" mass="6779">MTAIGILVVLLAAANAVFLGWLGNRGVRTWREEEHVSFMDLKVLGQETRSEEPHGASTVSAR</sequence>
<proteinExistence type="predicted"/>
<dbReference type="Proteomes" id="UP001163687">
    <property type="component" value="Chromosome"/>
</dbReference>
<dbReference type="RefSeq" id="WP_264844229.1">
    <property type="nucleotide sequence ID" value="NZ_AP025628.1"/>
</dbReference>
<dbReference type="EMBL" id="AP025628">
    <property type="protein sequence ID" value="BDG60165.1"/>
    <property type="molecule type" value="Genomic_DNA"/>
</dbReference>
<evidence type="ECO:0000313" key="1">
    <source>
        <dbReference type="EMBL" id="BDG60165.1"/>
    </source>
</evidence>